<keyword evidence="10" id="KW-1185">Reference proteome</keyword>
<dbReference type="Pfam" id="PF02397">
    <property type="entry name" value="Bac_transf"/>
    <property type="match status" value="1"/>
</dbReference>
<dbReference type="Proteomes" id="UP001597402">
    <property type="component" value="Unassembled WGS sequence"/>
</dbReference>
<dbReference type="GO" id="GO:0016740">
    <property type="term" value="F:transferase activity"/>
    <property type="evidence" value="ECO:0007669"/>
    <property type="project" value="UniProtKB-KW"/>
</dbReference>
<feature type="transmembrane region" description="Helical" evidence="7">
    <location>
        <begin position="92"/>
        <end position="112"/>
    </location>
</feature>
<dbReference type="Pfam" id="PF13727">
    <property type="entry name" value="CoA_binding_3"/>
    <property type="match status" value="1"/>
</dbReference>
<dbReference type="NCBIfam" id="TIGR03025">
    <property type="entry name" value="EPS_sugtrans"/>
    <property type="match status" value="1"/>
</dbReference>
<comment type="subcellular location">
    <subcellularLocation>
        <location evidence="1">Membrane</location>
        <topology evidence="1">Multi-pass membrane protein</topology>
    </subcellularLocation>
</comment>
<dbReference type="InterPro" id="IPR017475">
    <property type="entry name" value="EPS_sugar_tfrase"/>
</dbReference>
<sequence length="457" mass="50667">MVVGDVLCAALAGLAGYVVRFGPEGGATPYASLWAALLLPLIWVGSMLVARSYEQRFLWVGAEEFRRVFFAAMMLLATLGTVSWAFRLEVARGFVVIAVPLAASLTLVHRYTQRQMLHRARRRGEHLQTTLLVGHRNAVAALDEQLDREAFHGYRVVGCCLPADQFRPEADAFNGLPVLGGLDEVADVVARYEVDTVAVLPCPELDGPALRRLGWDLEKTRAELLLAPAVTEIVGPRVRIRPVCGLPLMHMERPELTGIRRLGKALFDKVAASLGALFLLPVLLGLALAVKTTSRGPVFFRQERVGKDGQTFSMLKFRSMVVGADRMVDELAAASDGNGVLFKKKNDPRITSVGRVMRRYSLDELPQLFNVIRGHMSLVGPRPPLPSEVERYGFDMHRRFLVKPGLTGLWQISGRSDLSWDDSVRIDVRYVENWSLTFDFMILWKTVGAVVRGSGAY</sequence>
<proteinExistence type="inferred from homology"/>
<keyword evidence="4 7" id="KW-0812">Transmembrane</keyword>
<dbReference type="RefSeq" id="WP_376877473.1">
    <property type="nucleotide sequence ID" value="NZ_JBHUHP010000014.1"/>
</dbReference>
<feature type="domain" description="Bacterial sugar transferase" evidence="8">
    <location>
        <begin position="264"/>
        <end position="451"/>
    </location>
</feature>
<evidence type="ECO:0000259" key="8">
    <source>
        <dbReference type="Pfam" id="PF02397"/>
    </source>
</evidence>
<feature type="transmembrane region" description="Helical" evidence="7">
    <location>
        <begin position="270"/>
        <end position="290"/>
    </location>
</feature>
<organism evidence="9 10">
    <name type="scientific">Blastococcus deserti</name>
    <dbReference type="NCBI Taxonomy" id="2259033"/>
    <lineage>
        <taxon>Bacteria</taxon>
        <taxon>Bacillati</taxon>
        <taxon>Actinomycetota</taxon>
        <taxon>Actinomycetes</taxon>
        <taxon>Geodermatophilales</taxon>
        <taxon>Geodermatophilaceae</taxon>
        <taxon>Blastococcus</taxon>
    </lineage>
</organism>
<protein>
    <submittedName>
        <fullName evidence="9">Sugar transferase</fullName>
        <ecNumber evidence="9">2.7.8.-</ecNumber>
    </submittedName>
</protein>
<feature type="transmembrane region" description="Helical" evidence="7">
    <location>
        <begin position="31"/>
        <end position="53"/>
    </location>
</feature>
<comment type="caution">
    <text evidence="9">The sequence shown here is derived from an EMBL/GenBank/DDBJ whole genome shotgun (WGS) entry which is preliminary data.</text>
</comment>
<evidence type="ECO:0000256" key="5">
    <source>
        <dbReference type="ARBA" id="ARBA00022989"/>
    </source>
</evidence>
<dbReference type="EC" id="2.7.8.-" evidence="9"/>
<keyword evidence="6 7" id="KW-0472">Membrane</keyword>
<feature type="transmembrane region" description="Helical" evidence="7">
    <location>
        <begin position="65"/>
        <end position="86"/>
    </location>
</feature>
<dbReference type="Gene3D" id="3.40.50.720">
    <property type="entry name" value="NAD(P)-binding Rossmann-like Domain"/>
    <property type="match status" value="1"/>
</dbReference>
<evidence type="ECO:0000256" key="7">
    <source>
        <dbReference type="SAM" id="Phobius"/>
    </source>
</evidence>
<evidence type="ECO:0000313" key="9">
    <source>
        <dbReference type="EMBL" id="MFD2092793.1"/>
    </source>
</evidence>
<evidence type="ECO:0000256" key="6">
    <source>
        <dbReference type="ARBA" id="ARBA00023136"/>
    </source>
</evidence>
<evidence type="ECO:0000256" key="4">
    <source>
        <dbReference type="ARBA" id="ARBA00022692"/>
    </source>
</evidence>
<dbReference type="PANTHER" id="PTHR30576">
    <property type="entry name" value="COLANIC BIOSYNTHESIS UDP-GLUCOSE LIPID CARRIER TRANSFERASE"/>
    <property type="match status" value="1"/>
</dbReference>
<evidence type="ECO:0000256" key="3">
    <source>
        <dbReference type="ARBA" id="ARBA00022679"/>
    </source>
</evidence>
<dbReference type="EMBL" id="JBHUHP010000014">
    <property type="protein sequence ID" value="MFD2092793.1"/>
    <property type="molecule type" value="Genomic_DNA"/>
</dbReference>
<dbReference type="PANTHER" id="PTHR30576:SF10">
    <property type="entry name" value="SLL5057 PROTEIN"/>
    <property type="match status" value="1"/>
</dbReference>
<accession>A0ABW4XCW3</accession>
<gene>
    <name evidence="9" type="ORF">ACFSHS_14555</name>
</gene>
<dbReference type="InterPro" id="IPR003362">
    <property type="entry name" value="Bact_transf"/>
</dbReference>
<evidence type="ECO:0000256" key="2">
    <source>
        <dbReference type="ARBA" id="ARBA00006464"/>
    </source>
</evidence>
<evidence type="ECO:0000256" key="1">
    <source>
        <dbReference type="ARBA" id="ARBA00004141"/>
    </source>
</evidence>
<name>A0ABW4XCW3_9ACTN</name>
<comment type="similarity">
    <text evidence="2">Belongs to the bacterial sugar transferase family.</text>
</comment>
<evidence type="ECO:0000313" key="10">
    <source>
        <dbReference type="Proteomes" id="UP001597402"/>
    </source>
</evidence>
<reference evidence="10" key="1">
    <citation type="journal article" date="2019" name="Int. J. Syst. Evol. Microbiol.">
        <title>The Global Catalogue of Microorganisms (GCM) 10K type strain sequencing project: providing services to taxonomists for standard genome sequencing and annotation.</title>
        <authorList>
            <consortium name="The Broad Institute Genomics Platform"/>
            <consortium name="The Broad Institute Genome Sequencing Center for Infectious Disease"/>
            <person name="Wu L."/>
            <person name="Ma J."/>
        </authorList>
    </citation>
    <scope>NUCLEOTIDE SEQUENCE [LARGE SCALE GENOMIC DNA]</scope>
    <source>
        <strain evidence="10">JCM 3338</strain>
    </source>
</reference>
<keyword evidence="5 7" id="KW-1133">Transmembrane helix</keyword>
<keyword evidence="3 9" id="KW-0808">Transferase</keyword>